<dbReference type="Proteomes" id="UP000320762">
    <property type="component" value="Unassembled WGS sequence"/>
</dbReference>
<feature type="compositionally biased region" description="Polar residues" evidence="1">
    <location>
        <begin position="86"/>
        <end position="96"/>
    </location>
</feature>
<protein>
    <submittedName>
        <fullName evidence="2">Uncharacterized protein</fullName>
    </submittedName>
</protein>
<comment type="caution">
    <text evidence="2">The sequence shown here is derived from an EMBL/GenBank/DDBJ whole genome shotgun (WGS) entry which is preliminary data.</text>
</comment>
<dbReference type="AlphaFoldDB" id="A0A550CFJ5"/>
<organism evidence="2 3">
    <name type="scientific">Schizophyllum amplum</name>
    <dbReference type="NCBI Taxonomy" id="97359"/>
    <lineage>
        <taxon>Eukaryota</taxon>
        <taxon>Fungi</taxon>
        <taxon>Dikarya</taxon>
        <taxon>Basidiomycota</taxon>
        <taxon>Agaricomycotina</taxon>
        <taxon>Agaricomycetes</taxon>
        <taxon>Agaricomycetidae</taxon>
        <taxon>Agaricales</taxon>
        <taxon>Schizophyllaceae</taxon>
        <taxon>Schizophyllum</taxon>
    </lineage>
</organism>
<evidence type="ECO:0000313" key="3">
    <source>
        <dbReference type="Proteomes" id="UP000320762"/>
    </source>
</evidence>
<evidence type="ECO:0000256" key="1">
    <source>
        <dbReference type="SAM" id="MobiDB-lite"/>
    </source>
</evidence>
<reference evidence="2 3" key="1">
    <citation type="journal article" date="2019" name="New Phytol.">
        <title>Comparative genomics reveals unique wood-decay strategies and fruiting body development in the Schizophyllaceae.</title>
        <authorList>
            <person name="Almasi E."/>
            <person name="Sahu N."/>
            <person name="Krizsan K."/>
            <person name="Balint B."/>
            <person name="Kovacs G.M."/>
            <person name="Kiss B."/>
            <person name="Cseklye J."/>
            <person name="Drula E."/>
            <person name="Henrissat B."/>
            <person name="Nagy I."/>
            <person name="Chovatia M."/>
            <person name="Adam C."/>
            <person name="LaButti K."/>
            <person name="Lipzen A."/>
            <person name="Riley R."/>
            <person name="Grigoriev I.V."/>
            <person name="Nagy L.G."/>
        </authorList>
    </citation>
    <scope>NUCLEOTIDE SEQUENCE [LARGE SCALE GENOMIC DNA]</scope>
    <source>
        <strain evidence="2 3">NL-1724</strain>
    </source>
</reference>
<feature type="region of interest" description="Disordered" evidence="1">
    <location>
        <begin position="1"/>
        <end position="117"/>
    </location>
</feature>
<name>A0A550CFJ5_9AGAR</name>
<feature type="compositionally biased region" description="Polar residues" evidence="1">
    <location>
        <begin position="1"/>
        <end position="11"/>
    </location>
</feature>
<gene>
    <name evidence="2" type="ORF">BD626DRAFT_273536</name>
</gene>
<dbReference type="EMBL" id="VDMD01000009">
    <property type="protein sequence ID" value="TRM63575.1"/>
    <property type="molecule type" value="Genomic_DNA"/>
</dbReference>
<evidence type="ECO:0000313" key="2">
    <source>
        <dbReference type="EMBL" id="TRM63575.1"/>
    </source>
</evidence>
<keyword evidence="3" id="KW-1185">Reference proteome</keyword>
<proteinExistence type="predicted"/>
<accession>A0A550CFJ5</accession>
<feature type="compositionally biased region" description="Polar residues" evidence="1">
    <location>
        <begin position="49"/>
        <end position="72"/>
    </location>
</feature>
<sequence length="229" mass="25618">MSLPQRSNTSAYRLEHILNPLPRSSSPPWQESAVEQPFTQPTPIPNVRGPSSTARATPHSSHPRAPSSTSRTVPAPQYLPTLLPASPSTSQYTPAISSVPAGSHKQPVASKSPRRRAMPTVKIRQLIEQLSLDPYVKSFDADKVICAACESVIPSTYDWQTEQSWRQHKETCHIIRVWKDPYSATKPTKGMEMNLEHSRTISKAQALEKVRRDEWAEEIARDRQGTYGV</sequence>